<keyword evidence="2" id="KW-0732">Signal</keyword>
<reference evidence="4 5" key="1">
    <citation type="submission" date="2016-10" db="EMBL/GenBank/DDBJ databases">
        <authorList>
            <person name="de Groot N.N."/>
        </authorList>
    </citation>
    <scope>NUCLEOTIDE SEQUENCE [LARGE SCALE GENOMIC DNA]</scope>
    <source>
        <strain evidence="4 5">DSM 15345</strain>
    </source>
</reference>
<evidence type="ECO:0000313" key="4">
    <source>
        <dbReference type="EMBL" id="SEA99122.1"/>
    </source>
</evidence>
<dbReference type="Pfam" id="PF08239">
    <property type="entry name" value="SH3_3"/>
    <property type="match status" value="1"/>
</dbReference>
<proteinExistence type="predicted"/>
<evidence type="ECO:0000256" key="1">
    <source>
        <dbReference type="SAM" id="MobiDB-lite"/>
    </source>
</evidence>
<gene>
    <name evidence="4" type="ORF">SAMN05444370_12615</name>
</gene>
<dbReference type="Gene3D" id="2.30.30.40">
    <property type="entry name" value="SH3 Domains"/>
    <property type="match status" value="1"/>
</dbReference>
<evidence type="ECO:0000256" key="2">
    <source>
        <dbReference type="SAM" id="SignalP"/>
    </source>
</evidence>
<feature type="region of interest" description="Disordered" evidence="1">
    <location>
        <begin position="223"/>
        <end position="244"/>
    </location>
</feature>
<dbReference type="AlphaFoldDB" id="A0A1H4FRI1"/>
<dbReference type="OrthoDB" id="964913at2"/>
<feature type="chain" id="PRO_5011725442" description="SH3b domain-containing protein" evidence="2">
    <location>
        <begin position="20"/>
        <end position="342"/>
    </location>
</feature>
<dbReference type="Gene3D" id="2.60.120.380">
    <property type="match status" value="1"/>
</dbReference>
<evidence type="ECO:0000259" key="3">
    <source>
        <dbReference type="Pfam" id="PF08239"/>
    </source>
</evidence>
<feature type="signal peptide" evidence="2">
    <location>
        <begin position="1"/>
        <end position="19"/>
    </location>
</feature>
<evidence type="ECO:0000313" key="5">
    <source>
        <dbReference type="Proteomes" id="UP000198703"/>
    </source>
</evidence>
<organism evidence="4 5">
    <name type="scientific">Rubrimonas cliftonensis</name>
    <dbReference type="NCBI Taxonomy" id="89524"/>
    <lineage>
        <taxon>Bacteria</taxon>
        <taxon>Pseudomonadati</taxon>
        <taxon>Pseudomonadota</taxon>
        <taxon>Alphaproteobacteria</taxon>
        <taxon>Rhodobacterales</taxon>
        <taxon>Paracoccaceae</taxon>
        <taxon>Rubrimonas</taxon>
    </lineage>
</organism>
<feature type="domain" description="SH3b" evidence="3">
    <location>
        <begin position="159"/>
        <end position="214"/>
    </location>
</feature>
<dbReference type="Proteomes" id="UP000198703">
    <property type="component" value="Unassembled WGS sequence"/>
</dbReference>
<dbReference type="EMBL" id="FNQM01000026">
    <property type="protein sequence ID" value="SEA99122.1"/>
    <property type="molecule type" value="Genomic_DNA"/>
</dbReference>
<dbReference type="InterPro" id="IPR003646">
    <property type="entry name" value="SH3-like_bac-type"/>
</dbReference>
<protein>
    <recommendedName>
        <fullName evidence="3">SH3b domain-containing protein</fullName>
    </recommendedName>
</protein>
<sequence length="342" mass="35728">MRCAPVIAMLALAAAPLAAQEGRTERVSFAPGAVSAEITGAVSGYATATYLVGAEGGQQARVSMTTDNLSGYMNLIAPDGSVVADGALTDNRFEGALPMGGDYKVEVYLYRNAARRGETASYRLEIAIAAADLSQPVQADFADGLQGGPDYWEVTGVTSTLNIRSAPSTGAAVAGRVRRQEALRNLGCRMAEGRRWCQVETLGQPRFSGWAAGDILRASAYAGEQAAPERPETPPSESAAARAGRGAFDATGAIPCRQYAGELTAQCDFGVARGHGGEATLIVMRPEGTTRALFFENGVFLSADASQADGYPDYAATREGDLFVITVGEERYEAPDSAVFGG</sequence>
<dbReference type="STRING" id="89524.SAMN05444370_12615"/>
<name>A0A1H4FRI1_9RHOB</name>
<dbReference type="RefSeq" id="WP_093256177.1">
    <property type="nucleotide sequence ID" value="NZ_FNQM01000026.1"/>
</dbReference>
<keyword evidence="5" id="KW-1185">Reference proteome</keyword>
<accession>A0A1H4FRI1</accession>